<protein>
    <submittedName>
        <fullName evidence="1">Uncharacterized protein</fullName>
    </submittedName>
</protein>
<evidence type="ECO:0000313" key="1">
    <source>
        <dbReference type="EMBL" id="MPD04554.1"/>
    </source>
</evidence>
<dbReference type="Proteomes" id="UP000324222">
    <property type="component" value="Unassembled WGS sequence"/>
</dbReference>
<proteinExistence type="predicted"/>
<sequence length="148" mass="16701">MRVAVTNIYCSVNPSGTAYPLPSNADRSTSPHRARLRFVLRLSPPILNYHYHPHFDRQPIPTLRIVRLMSEVGTLTCVSPPTVLSQAGMWFNLKFSSRHWSADSMGVTTHHQTLFQCKPVILVTVTLMPPSVTTKKLVILMYSTYFSA</sequence>
<organism evidence="1 2">
    <name type="scientific">Portunus trituberculatus</name>
    <name type="common">Swimming crab</name>
    <name type="synonym">Neptunus trituberculatus</name>
    <dbReference type="NCBI Taxonomy" id="210409"/>
    <lineage>
        <taxon>Eukaryota</taxon>
        <taxon>Metazoa</taxon>
        <taxon>Ecdysozoa</taxon>
        <taxon>Arthropoda</taxon>
        <taxon>Crustacea</taxon>
        <taxon>Multicrustacea</taxon>
        <taxon>Malacostraca</taxon>
        <taxon>Eumalacostraca</taxon>
        <taxon>Eucarida</taxon>
        <taxon>Decapoda</taxon>
        <taxon>Pleocyemata</taxon>
        <taxon>Brachyura</taxon>
        <taxon>Eubrachyura</taxon>
        <taxon>Portunoidea</taxon>
        <taxon>Portunidae</taxon>
        <taxon>Portuninae</taxon>
        <taxon>Portunus</taxon>
    </lineage>
</organism>
<accession>A0A5B7KCV0</accession>
<dbReference type="AlphaFoldDB" id="A0A5B7KCV0"/>
<evidence type="ECO:0000313" key="2">
    <source>
        <dbReference type="Proteomes" id="UP000324222"/>
    </source>
</evidence>
<dbReference type="EMBL" id="VSRR010141613">
    <property type="protein sequence ID" value="MPD04554.1"/>
    <property type="molecule type" value="Genomic_DNA"/>
</dbReference>
<name>A0A5B7KCV0_PORTR</name>
<comment type="caution">
    <text evidence="1">The sequence shown here is derived from an EMBL/GenBank/DDBJ whole genome shotgun (WGS) entry which is preliminary data.</text>
</comment>
<gene>
    <name evidence="1" type="ORF">E2C01_100248</name>
</gene>
<keyword evidence="2" id="KW-1185">Reference proteome</keyword>
<reference evidence="1 2" key="1">
    <citation type="submission" date="2019-05" db="EMBL/GenBank/DDBJ databases">
        <title>Another draft genome of Portunus trituberculatus and its Hox gene families provides insights of decapod evolution.</title>
        <authorList>
            <person name="Jeong J.-H."/>
            <person name="Song I."/>
            <person name="Kim S."/>
            <person name="Choi T."/>
            <person name="Kim D."/>
            <person name="Ryu S."/>
            <person name="Kim W."/>
        </authorList>
    </citation>
    <scope>NUCLEOTIDE SEQUENCE [LARGE SCALE GENOMIC DNA]</scope>
    <source>
        <tissue evidence="1">Muscle</tissue>
    </source>
</reference>